<dbReference type="SUPFAM" id="SSF54211">
    <property type="entry name" value="Ribosomal protein S5 domain 2-like"/>
    <property type="match status" value="1"/>
</dbReference>
<evidence type="ECO:0000256" key="3">
    <source>
        <dbReference type="ARBA" id="ARBA00022917"/>
    </source>
</evidence>
<dbReference type="Gene3D" id="3.40.50.300">
    <property type="entry name" value="P-loop containing nucleotide triphosphate hydrolases"/>
    <property type="match status" value="1"/>
</dbReference>
<dbReference type="Gene3D" id="3.30.70.870">
    <property type="entry name" value="Elongation Factor G (Translational Gtpase), domain 3"/>
    <property type="match status" value="1"/>
</dbReference>
<dbReference type="InterPro" id="IPR041095">
    <property type="entry name" value="EFG_II"/>
</dbReference>
<keyword evidence="4" id="KW-0342">GTP-binding</keyword>
<dbReference type="PANTHER" id="PTHR43261">
    <property type="entry name" value="TRANSLATION ELONGATION FACTOR G-RELATED"/>
    <property type="match status" value="1"/>
</dbReference>
<dbReference type="PANTHER" id="PTHR43261:SF7">
    <property type="entry name" value="ELONGATION FACTOR G-LIKE PROTEIN"/>
    <property type="match status" value="1"/>
</dbReference>
<comment type="caution">
    <text evidence="6">The sequence shown here is derived from an EMBL/GenBank/DDBJ whole genome shotgun (WGS) entry which is preliminary data.</text>
</comment>
<sequence length="644" mass="68751">MRCFTILGPSQAGKSTLLKALSELDGRPVTARFTDALTVSQFTYLGEPWAGFDIAGGPDYLGHAGEALAASDAAILCVPPEPDAAVLAAPYLRLVEQSDVPCFVFINKMDQDEARIRDIVGALQAYANHHIVLRQAPIRDADGHVVGAVDLISERAFQYQEGQPSKLIEIPDDLHDREQEARAELLEHLADFDDHLMEQLIEDRAPPTEEVYKVLAEAHRDNAVMAAYLGAASHGNGLTRLMKALRHEAPGMEAIGLRLGVAAPLAIGVAGDTKKHVGKSTLIRALGSPVQHGSPLAGGTIGNLAGIDGKPVPEPLDPGTLAVAVKSDHLEPGFAYTATEAEELPGWTRGRPPAYARVLVPANERDDVRLSAALARIAAADPGMELTQDSETGHLVARLQGPIHMRRVLAKLAEDFGIEASEHPVSGIYRETITRTVETHHRHRKQTGGAGQFADVQLTIRPQGRGAGFAFDDTVKGGAVPKNYIPAVEAGAREAMEQGPLGFPVVDVAVTLTDGKPHAVDSSDHAFRTAAKTGVREALEKAGAVVLQPVERVAIHVPTVYSGALVALAGSLKGQVLGFEPHGQARGWDVFQALLPAAAKEDLFQALGGLTHGTAWFESRFDHYEELHGKDADRIREARAAELA</sequence>
<keyword evidence="1" id="KW-0547">Nucleotide-binding</keyword>
<keyword evidence="7" id="KW-1185">Reference proteome</keyword>
<evidence type="ECO:0000313" key="7">
    <source>
        <dbReference type="Proteomes" id="UP000294835"/>
    </source>
</evidence>
<dbReference type="OrthoDB" id="9802948at2"/>
<accession>A0A4V2SQE3</accession>
<dbReference type="InterPro" id="IPR005517">
    <property type="entry name" value="Transl_elong_EFG/EF2_IV"/>
</dbReference>
<evidence type="ECO:0000256" key="2">
    <source>
        <dbReference type="ARBA" id="ARBA00022768"/>
    </source>
</evidence>
<dbReference type="InterPro" id="IPR027417">
    <property type="entry name" value="P-loop_NTPase"/>
</dbReference>
<dbReference type="CDD" id="cd01514">
    <property type="entry name" value="Elongation_Factor_C"/>
    <property type="match status" value="1"/>
</dbReference>
<proteinExistence type="predicted"/>
<organism evidence="6 7">
    <name type="scientific">Rhodovulum marinum</name>
    <dbReference type="NCBI Taxonomy" id="320662"/>
    <lineage>
        <taxon>Bacteria</taxon>
        <taxon>Pseudomonadati</taxon>
        <taxon>Pseudomonadota</taxon>
        <taxon>Alphaproteobacteria</taxon>
        <taxon>Rhodobacterales</taxon>
        <taxon>Paracoccaceae</taxon>
        <taxon>Rhodovulum</taxon>
    </lineage>
</organism>
<dbReference type="InterPro" id="IPR035647">
    <property type="entry name" value="EFG_III/V"/>
</dbReference>
<reference evidence="6 7" key="1">
    <citation type="submission" date="2019-03" db="EMBL/GenBank/DDBJ databases">
        <title>Genomic Encyclopedia of Type Strains, Phase IV (KMG-IV): sequencing the most valuable type-strain genomes for metagenomic binning, comparative biology and taxonomic classification.</title>
        <authorList>
            <person name="Goeker M."/>
        </authorList>
    </citation>
    <scope>NUCLEOTIDE SEQUENCE [LARGE SCALE GENOMIC DNA]</scope>
    <source>
        <strain evidence="6 7">DSM 18063</strain>
    </source>
</reference>
<dbReference type="SMART" id="SM00889">
    <property type="entry name" value="EFG_IV"/>
    <property type="match status" value="1"/>
</dbReference>
<evidence type="ECO:0000256" key="4">
    <source>
        <dbReference type="ARBA" id="ARBA00023134"/>
    </source>
</evidence>
<evidence type="ECO:0000259" key="5">
    <source>
        <dbReference type="SMART" id="SM00889"/>
    </source>
</evidence>
<dbReference type="CDD" id="cd01434">
    <property type="entry name" value="EFG_mtEFG1_IV"/>
    <property type="match status" value="1"/>
</dbReference>
<evidence type="ECO:0000256" key="1">
    <source>
        <dbReference type="ARBA" id="ARBA00022741"/>
    </source>
</evidence>
<dbReference type="Pfam" id="PF03764">
    <property type="entry name" value="EFG_IV"/>
    <property type="match status" value="1"/>
</dbReference>
<keyword evidence="3" id="KW-0648">Protein biosynthesis</keyword>
<protein>
    <submittedName>
        <fullName evidence="6">Elongation factor G</fullName>
    </submittedName>
</protein>
<feature type="domain" description="Translation elongation factor EFG/EF2" evidence="5">
    <location>
        <begin position="427"/>
        <end position="543"/>
    </location>
</feature>
<dbReference type="Pfam" id="PF00679">
    <property type="entry name" value="EFG_C"/>
    <property type="match status" value="1"/>
</dbReference>
<dbReference type="InterPro" id="IPR000640">
    <property type="entry name" value="EFG_V-like"/>
</dbReference>
<dbReference type="Pfam" id="PF00009">
    <property type="entry name" value="GTP_EFTU"/>
    <property type="match status" value="1"/>
</dbReference>
<dbReference type="InterPro" id="IPR020568">
    <property type="entry name" value="Ribosomal_Su5_D2-typ_SF"/>
</dbReference>
<name>A0A4V2SQE3_9RHOB</name>
<dbReference type="GO" id="GO:0032790">
    <property type="term" value="P:ribosome disassembly"/>
    <property type="evidence" value="ECO:0007669"/>
    <property type="project" value="TreeGrafter"/>
</dbReference>
<dbReference type="AlphaFoldDB" id="A0A4V2SQE3"/>
<dbReference type="SUPFAM" id="SSF54980">
    <property type="entry name" value="EF-G C-terminal domain-like"/>
    <property type="match status" value="2"/>
</dbReference>
<dbReference type="GO" id="GO:0003746">
    <property type="term" value="F:translation elongation factor activity"/>
    <property type="evidence" value="ECO:0007669"/>
    <property type="project" value="UniProtKB-KW"/>
</dbReference>
<dbReference type="GO" id="GO:0097216">
    <property type="term" value="F:guanosine tetraphosphate binding"/>
    <property type="evidence" value="ECO:0007669"/>
    <property type="project" value="UniProtKB-ARBA"/>
</dbReference>
<dbReference type="Pfam" id="PF14492">
    <property type="entry name" value="EFG_III"/>
    <property type="match status" value="1"/>
</dbReference>
<evidence type="ECO:0000313" key="6">
    <source>
        <dbReference type="EMBL" id="TCP38676.1"/>
    </source>
</evidence>
<dbReference type="RefSeq" id="WP_132465983.1">
    <property type="nucleotide sequence ID" value="NZ_SLXP01000019.1"/>
</dbReference>
<dbReference type="InterPro" id="IPR014721">
    <property type="entry name" value="Ribsml_uS5_D2-typ_fold_subgr"/>
</dbReference>
<dbReference type="InterPro" id="IPR000795">
    <property type="entry name" value="T_Tr_GTP-bd_dom"/>
</dbReference>
<dbReference type="Proteomes" id="UP000294835">
    <property type="component" value="Unassembled WGS sequence"/>
</dbReference>
<dbReference type="GO" id="GO:0003924">
    <property type="term" value="F:GTPase activity"/>
    <property type="evidence" value="ECO:0007669"/>
    <property type="project" value="InterPro"/>
</dbReference>
<dbReference type="GO" id="GO:0005525">
    <property type="term" value="F:GTP binding"/>
    <property type="evidence" value="ECO:0007669"/>
    <property type="project" value="UniProtKB-KW"/>
</dbReference>
<dbReference type="InterPro" id="IPR047872">
    <property type="entry name" value="EFG_IV"/>
</dbReference>
<dbReference type="Gene3D" id="3.30.230.10">
    <property type="match status" value="1"/>
</dbReference>
<dbReference type="NCBIfam" id="NF009379">
    <property type="entry name" value="PRK12740.1-3"/>
    <property type="match status" value="1"/>
</dbReference>
<gene>
    <name evidence="6" type="ORF">EV662_11939</name>
</gene>
<dbReference type="SUPFAM" id="SSF52540">
    <property type="entry name" value="P-loop containing nucleoside triphosphate hydrolases"/>
    <property type="match status" value="1"/>
</dbReference>
<dbReference type="EMBL" id="SLXP01000019">
    <property type="protein sequence ID" value="TCP38676.1"/>
    <property type="molecule type" value="Genomic_DNA"/>
</dbReference>
<keyword evidence="2 6" id="KW-0251">Elongation factor</keyword>
<dbReference type="Gene3D" id="3.30.70.240">
    <property type="match status" value="1"/>
</dbReference>